<sequence>MEKRLAEVETEKLKLSGELRAARKFVETNAEELDVARSQASHLAEELKNSAQLTRSERLRRRAPSFEALLSAYAAQHSAALKYGNRDHSAMAQIPYKLRNYSLAQSHGVRTPEVYGVWRAARDVSLARISAQRIVLKGDGGHSAQGVFPLERTSDGWRSIDGGIRFTGDELPPEILKPLGKARAPYFAEEFLESPSGWTIPEDVKLYCAYGEVLQVYVMRSSDDGSMERQKFSSRFFDAEGAPFGEIRKGLTYNTAIDAPSQLPELVAAARHLSCAVGLPFIRVDMYATHSGPVLGELTSIPSGGNQSYSAAHDQQMGLAWVAGMAALERDLMLGRPFGTIYGGHDYTWLYPESLDNSNMHHADNWTRREVGCSDWCAVEHHGRSPAGSTADRG</sequence>
<protein>
    <recommendedName>
        <fullName evidence="3">ATP-grasp domain-containing protein</fullName>
    </recommendedName>
</protein>
<evidence type="ECO:0008006" key="3">
    <source>
        <dbReference type="Google" id="ProtNLM"/>
    </source>
</evidence>
<dbReference type="InterPro" id="IPR029465">
    <property type="entry name" value="ATPgrasp_TupA"/>
</dbReference>
<dbReference type="AlphaFoldDB" id="A0A839FM89"/>
<evidence type="ECO:0000313" key="1">
    <source>
        <dbReference type="EMBL" id="MBA8920549.1"/>
    </source>
</evidence>
<proteinExistence type="predicted"/>
<dbReference type="EMBL" id="JACJIH010000001">
    <property type="protein sequence ID" value="MBA8920549.1"/>
    <property type="molecule type" value="Genomic_DNA"/>
</dbReference>
<reference evidence="1 2" key="1">
    <citation type="submission" date="2020-08" db="EMBL/GenBank/DDBJ databases">
        <title>Sequencing the genomes of 1000 actinobacteria strains.</title>
        <authorList>
            <person name="Klenk H.-P."/>
        </authorList>
    </citation>
    <scope>NUCLEOTIDE SEQUENCE [LARGE SCALE GENOMIC DNA]</scope>
    <source>
        <strain evidence="1 2">DSM 19081</strain>
    </source>
</reference>
<dbReference type="SUPFAM" id="SSF56059">
    <property type="entry name" value="Glutathione synthetase ATP-binding domain-like"/>
    <property type="match status" value="1"/>
</dbReference>
<organism evidence="1 2">
    <name type="scientific">Nesterenkonia jeotgali</name>
    <dbReference type="NCBI Taxonomy" id="317018"/>
    <lineage>
        <taxon>Bacteria</taxon>
        <taxon>Bacillati</taxon>
        <taxon>Actinomycetota</taxon>
        <taxon>Actinomycetes</taxon>
        <taxon>Micrococcales</taxon>
        <taxon>Micrococcaceae</taxon>
        <taxon>Nesterenkonia</taxon>
    </lineage>
</organism>
<comment type="caution">
    <text evidence="1">The sequence shown here is derived from an EMBL/GenBank/DDBJ whole genome shotgun (WGS) entry which is preliminary data.</text>
</comment>
<gene>
    <name evidence="1" type="ORF">HNR24_000482</name>
</gene>
<dbReference type="Proteomes" id="UP000546252">
    <property type="component" value="Unassembled WGS sequence"/>
</dbReference>
<dbReference type="Pfam" id="PF14305">
    <property type="entry name" value="ATPgrasp_TupA"/>
    <property type="match status" value="1"/>
</dbReference>
<accession>A0A839FM89</accession>
<evidence type="ECO:0000313" key="2">
    <source>
        <dbReference type="Proteomes" id="UP000546252"/>
    </source>
</evidence>
<dbReference type="RefSeq" id="WP_182494908.1">
    <property type="nucleotide sequence ID" value="NZ_BAAAKT010000002.1"/>
</dbReference>
<name>A0A839FM89_9MICC</name>